<dbReference type="EMBL" id="UFQB01000025">
    <property type="protein sequence ID" value="SSW70772.1"/>
    <property type="molecule type" value="Genomic_DNA"/>
</dbReference>
<accession>A0A446CSE7</accession>
<evidence type="ECO:0000313" key="8">
    <source>
        <dbReference type="EMBL" id="SSW70772.1"/>
    </source>
</evidence>
<evidence type="ECO:0000256" key="4">
    <source>
        <dbReference type="ARBA" id="ARBA00022927"/>
    </source>
</evidence>
<dbReference type="InterPro" id="IPR018035">
    <property type="entry name" value="Flagellar_FliH/T3SS_HrpE"/>
</dbReference>
<comment type="similarity">
    <text evidence="5">Belongs to the SctL stator family.</text>
</comment>
<organism evidence="8 9">
    <name type="scientific">Achromobacter agilis</name>
    <dbReference type="NCBI Taxonomy" id="1353888"/>
    <lineage>
        <taxon>Bacteria</taxon>
        <taxon>Pseudomonadati</taxon>
        <taxon>Pseudomonadota</taxon>
        <taxon>Betaproteobacteria</taxon>
        <taxon>Burkholderiales</taxon>
        <taxon>Alcaligenaceae</taxon>
        <taxon>Achromobacter</taxon>
    </lineage>
</organism>
<dbReference type="Proteomes" id="UP000289184">
    <property type="component" value="Unassembled WGS sequence"/>
</dbReference>
<protein>
    <recommendedName>
        <fullName evidence="6">Type 3 secretion system stator protein</fullName>
    </recommendedName>
</protein>
<dbReference type="InterPro" id="IPR012842">
    <property type="entry name" value="T3SS_SctL/SctL2"/>
</dbReference>
<evidence type="ECO:0000256" key="2">
    <source>
        <dbReference type="ARBA" id="ARBA00022448"/>
    </source>
</evidence>
<evidence type="ECO:0000259" key="7">
    <source>
        <dbReference type="Pfam" id="PF02108"/>
    </source>
</evidence>
<dbReference type="NCBIfam" id="TIGR02499">
    <property type="entry name" value="HrpE_YscL_not"/>
    <property type="match status" value="1"/>
</dbReference>
<dbReference type="OrthoDB" id="8221108at2"/>
<feature type="domain" description="Flagellar assembly protein FliH/Type III secretion system HrpE" evidence="7">
    <location>
        <begin position="87"/>
        <end position="209"/>
    </location>
</feature>
<dbReference type="PANTHER" id="PTHR34982">
    <property type="entry name" value="YOP PROTEINS TRANSLOCATION PROTEIN L"/>
    <property type="match status" value="1"/>
</dbReference>
<dbReference type="GO" id="GO:0030254">
    <property type="term" value="P:protein secretion by the type III secretion system"/>
    <property type="evidence" value="ECO:0007669"/>
    <property type="project" value="InterPro"/>
</dbReference>
<evidence type="ECO:0000256" key="3">
    <source>
        <dbReference type="ARBA" id="ARBA00022490"/>
    </source>
</evidence>
<evidence type="ECO:0000256" key="1">
    <source>
        <dbReference type="ARBA" id="ARBA00004496"/>
    </source>
</evidence>
<keyword evidence="4" id="KW-0653">Protein transport</keyword>
<keyword evidence="3" id="KW-0963">Cytoplasm</keyword>
<dbReference type="Pfam" id="PF02108">
    <property type="entry name" value="FliH"/>
    <property type="match status" value="1"/>
</dbReference>
<keyword evidence="9" id="KW-1185">Reference proteome</keyword>
<evidence type="ECO:0000256" key="6">
    <source>
        <dbReference type="ARBA" id="ARBA00040494"/>
    </source>
</evidence>
<dbReference type="InterPro" id="IPR051472">
    <property type="entry name" value="T3SS_Stator/FliH"/>
</dbReference>
<dbReference type="RefSeq" id="WP_129529826.1">
    <property type="nucleotide sequence ID" value="NZ_UFQB01000025.1"/>
</dbReference>
<dbReference type="NCBIfam" id="NF005392">
    <property type="entry name" value="PRK06937.1"/>
    <property type="match status" value="1"/>
</dbReference>
<keyword evidence="2" id="KW-0813">Transport</keyword>
<sequence length="222" mass="24018">MAFLIPRDPLTPRALAGRALAGRALAGRVDPAVRVLRAADQAAWASAEALLAQARAQADSIVGGAQAAFEQESKRGYEEGREAALLDQAEKMIETVGRTVEYFAGVENEMVELVMAAVRKVVDGFDDREKVMVVVRNALAVVRNQKQMTLRLNPAEVETVREQINDLLAAYPGVGYLDILADGRLARGACILESEIGMVEASLEGQIQALRQAFQRTLGSRV</sequence>
<evidence type="ECO:0000313" key="9">
    <source>
        <dbReference type="Proteomes" id="UP000289184"/>
    </source>
</evidence>
<evidence type="ECO:0000256" key="5">
    <source>
        <dbReference type="ARBA" id="ARBA00024335"/>
    </source>
</evidence>
<reference evidence="8 9" key="1">
    <citation type="submission" date="2018-07" db="EMBL/GenBank/DDBJ databases">
        <authorList>
            <person name="Peeters C."/>
        </authorList>
    </citation>
    <scope>NUCLEOTIDE SEQUENCE [LARGE SCALE GENOMIC DNA]</scope>
    <source>
        <strain evidence="8 9">LMG 3411</strain>
    </source>
</reference>
<dbReference type="AlphaFoldDB" id="A0A446CSE7"/>
<dbReference type="GO" id="GO:0005829">
    <property type="term" value="C:cytosol"/>
    <property type="evidence" value="ECO:0007669"/>
    <property type="project" value="TreeGrafter"/>
</dbReference>
<gene>
    <name evidence="8" type="primary">yscL</name>
    <name evidence="8" type="ORF">AGI3411_04766</name>
</gene>
<comment type="subcellular location">
    <subcellularLocation>
        <location evidence="1">Cytoplasm</location>
    </subcellularLocation>
</comment>
<proteinExistence type="inferred from homology"/>
<dbReference type="PANTHER" id="PTHR34982:SF4">
    <property type="entry name" value="TYPE 3 SECRETION SYSTEM STATOR PROTEIN"/>
    <property type="match status" value="1"/>
</dbReference>
<name>A0A446CSE7_9BURK</name>